<dbReference type="Gene3D" id="1.10.600.10">
    <property type="entry name" value="Farnesyl Diphosphate Synthase"/>
    <property type="match status" value="1"/>
</dbReference>
<evidence type="ECO:0000256" key="2">
    <source>
        <dbReference type="ARBA" id="ARBA00007992"/>
    </source>
</evidence>
<comment type="subcellular location">
    <subcellularLocation>
        <location evidence="1">Membrane</location>
    </subcellularLocation>
</comment>
<dbReference type="InterPro" id="IPR002938">
    <property type="entry name" value="FAD-bd"/>
</dbReference>
<dbReference type="GO" id="GO:0071949">
    <property type="term" value="F:FAD binding"/>
    <property type="evidence" value="ECO:0007669"/>
    <property type="project" value="InterPro"/>
</dbReference>
<evidence type="ECO:0000256" key="1">
    <source>
        <dbReference type="ARBA" id="ARBA00004370"/>
    </source>
</evidence>
<dbReference type="GO" id="GO:0046872">
    <property type="term" value="F:metal ion binding"/>
    <property type="evidence" value="ECO:0007669"/>
    <property type="project" value="UniProtKB-KW"/>
</dbReference>
<evidence type="ECO:0000313" key="13">
    <source>
        <dbReference type="EMBL" id="KAJ5361621.1"/>
    </source>
</evidence>
<sequence>MLFSKSRGTLPPQVGASIGILPNGARVLDQLQLYDAVESLTEPLSTATIGYADGFSFSSSYPKIINERFGFPIAFLDRQKLLEILYLRYPHHEKIRLGEKVSSIDNLDNITTVTTEDGSSYQGNLVIGADGVHSMVRQEIWRFSEESNSSSRTVQERSDLTAEFRCIFGISSPIKGLNAGEQVNAILNGVTIVTIHGKNGRLYWFVIQKLDQKYTYPHFPRYTKDDTRVAAEQLKHLRFHKHLTFGKLWENRETASMTTLEENTFKTWHHGRLALLGDSVHKMTPNIGQGANMAIEDAAALTNLLRDLLAWGGTSLPTDTQIDTLLHQYRAIRHGRVYSIYRSSRFLVRFQARDGLINSLLSRYYAPHAGDLPAEMASKTIADGVMLNFLPPPKRSGAGWEKYRKTERLWSWNIRIAIVLRPVDYLLSIPGKDIRGKLIDAFNEWLQVPPEKLAIIKGIIDMLHTASLLVDDIQDASRLRRGHPVAHEIFGVAQTINSANYAYFLQQERLRELNDPRAFHIFTQALLDLHRGQGMDLYWRDSIFCPTEEEYHRMVIYKTGGLFRLALELMQTQSMVTTDLSKLIDLLGLIFQIRDDYMNLQSGEYAEKKGSMEDLTEGKFSYPVIHSINAVPENTILVDILKQRSEDNEIKMRAVQYMESTGSYAYCREVLSRLNKQARSHVEDLEASLGPNHGVHFILDLLHVDVSNRKTYK</sequence>
<evidence type="ECO:0000256" key="11">
    <source>
        <dbReference type="ARBA" id="ARBA00023136"/>
    </source>
</evidence>
<dbReference type="PROSITE" id="PS00723">
    <property type="entry name" value="POLYPRENYL_SYNTHASE_1"/>
    <property type="match status" value="1"/>
</dbReference>
<dbReference type="GO" id="GO:0043386">
    <property type="term" value="P:mycotoxin biosynthetic process"/>
    <property type="evidence" value="ECO:0007669"/>
    <property type="project" value="UniProtKB-ARBA"/>
</dbReference>
<reference evidence="13" key="2">
    <citation type="journal article" date="2023" name="IMA Fungus">
        <title>Comparative genomic study of the Penicillium genus elucidates a diverse pangenome and 15 lateral gene transfer events.</title>
        <authorList>
            <person name="Petersen C."/>
            <person name="Sorensen T."/>
            <person name="Nielsen M.R."/>
            <person name="Sondergaard T.E."/>
            <person name="Sorensen J.L."/>
            <person name="Fitzpatrick D.A."/>
            <person name="Frisvad J.C."/>
            <person name="Nielsen K.L."/>
        </authorList>
    </citation>
    <scope>NUCLEOTIDE SEQUENCE</scope>
    <source>
        <strain evidence="13">IBT 35675</strain>
    </source>
</reference>
<comment type="caution">
    <text evidence="13">The sequence shown here is derived from an EMBL/GenBank/DDBJ whole genome shotgun (WGS) entry which is preliminary data.</text>
</comment>
<evidence type="ECO:0000259" key="12">
    <source>
        <dbReference type="Pfam" id="PF01494"/>
    </source>
</evidence>
<dbReference type="CDD" id="cd00685">
    <property type="entry name" value="Trans_IPPS_HT"/>
    <property type="match status" value="1"/>
</dbReference>
<dbReference type="Pfam" id="PF00348">
    <property type="entry name" value="polyprenyl_synt"/>
    <property type="match status" value="1"/>
</dbReference>
<keyword evidence="6" id="KW-0479">Metal-binding</keyword>
<evidence type="ECO:0000313" key="14">
    <source>
        <dbReference type="Proteomes" id="UP001148299"/>
    </source>
</evidence>
<evidence type="ECO:0000256" key="8">
    <source>
        <dbReference type="ARBA" id="ARBA00022842"/>
    </source>
</evidence>
<dbReference type="GO" id="GO:0046165">
    <property type="term" value="P:alcohol biosynthetic process"/>
    <property type="evidence" value="ECO:0007669"/>
    <property type="project" value="UniProtKB-ARBA"/>
</dbReference>
<dbReference type="GO" id="GO:0004659">
    <property type="term" value="F:prenyltransferase activity"/>
    <property type="evidence" value="ECO:0007669"/>
    <property type="project" value="InterPro"/>
</dbReference>
<dbReference type="Proteomes" id="UP001148299">
    <property type="component" value="Unassembled WGS sequence"/>
</dbReference>
<evidence type="ECO:0000256" key="9">
    <source>
        <dbReference type="ARBA" id="ARBA00022989"/>
    </source>
</evidence>
<keyword evidence="5" id="KW-0812">Transmembrane</keyword>
<dbReference type="GO" id="GO:0008299">
    <property type="term" value="P:isoprenoid biosynthetic process"/>
    <property type="evidence" value="ECO:0007669"/>
    <property type="project" value="InterPro"/>
</dbReference>
<dbReference type="InterPro" id="IPR000092">
    <property type="entry name" value="Polyprenyl_synt"/>
</dbReference>
<dbReference type="Pfam" id="PF01494">
    <property type="entry name" value="FAD_binding_3"/>
    <property type="match status" value="1"/>
</dbReference>
<dbReference type="GO" id="GO:0004497">
    <property type="term" value="F:monooxygenase activity"/>
    <property type="evidence" value="ECO:0007669"/>
    <property type="project" value="InterPro"/>
</dbReference>
<comment type="similarity">
    <text evidence="2">Belongs to the paxM FAD-dependent monooxygenase family.</text>
</comment>
<organism evidence="13 14">
    <name type="scientific">Penicillium brevicompactum</name>
    <dbReference type="NCBI Taxonomy" id="5074"/>
    <lineage>
        <taxon>Eukaryota</taxon>
        <taxon>Fungi</taxon>
        <taxon>Dikarya</taxon>
        <taxon>Ascomycota</taxon>
        <taxon>Pezizomycotina</taxon>
        <taxon>Eurotiomycetes</taxon>
        <taxon>Eurotiomycetidae</taxon>
        <taxon>Eurotiales</taxon>
        <taxon>Aspergillaceae</taxon>
        <taxon>Penicillium</taxon>
    </lineage>
</organism>
<dbReference type="Gene3D" id="3.50.50.60">
    <property type="entry name" value="FAD/NAD(P)-binding domain"/>
    <property type="match status" value="1"/>
</dbReference>
<dbReference type="SUPFAM" id="SSF48576">
    <property type="entry name" value="Terpenoid synthases"/>
    <property type="match status" value="1"/>
</dbReference>
<dbReference type="SFLD" id="SFLDS00005">
    <property type="entry name" value="Isoprenoid_Synthase_Type_I"/>
    <property type="match status" value="1"/>
</dbReference>
<keyword evidence="11" id="KW-0472">Membrane</keyword>
<feature type="domain" description="FAD-binding" evidence="12">
    <location>
        <begin position="118"/>
        <end position="315"/>
    </location>
</feature>
<dbReference type="InterPro" id="IPR033749">
    <property type="entry name" value="Polyprenyl_synt_CS"/>
</dbReference>
<dbReference type="PANTHER" id="PTHR47356:SF2">
    <property type="entry name" value="FAD-BINDING DOMAIN-CONTAINING PROTEIN-RELATED"/>
    <property type="match status" value="1"/>
</dbReference>
<dbReference type="PANTHER" id="PTHR47356">
    <property type="entry name" value="FAD-DEPENDENT MONOOXYGENASE ASQG-RELATED"/>
    <property type="match status" value="1"/>
</dbReference>
<dbReference type="InterPro" id="IPR036188">
    <property type="entry name" value="FAD/NAD-bd_sf"/>
</dbReference>
<evidence type="ECO:0000256" key="3">
    <source>
        <dbReference type="ARBA" id="ARBA00022630"/>
    </source>
</evidence>
<dbReference type="GO" id="GO:0016020">
    <property type="term" value="C:membrane"/>
    <property type="evidence" value="ECO:0007669"/>
    <property type="project" value="UniProtKB-SubCell"/>
</dbReference>
<keyword evidence="8" id="KW-0460">Magnesium</keyword>
<keyword evidence="3" id="KW-0285">Flavoprotein</keyword>
<dbReference type="PROSITE" id="PS00444">
    <property type="entry name" value="POLYPRENYL_SYNTHASE_2"/>
    <property type="match status" value="1"/>
</dbReference>
<reference evidence="13" key="1">
    <citation type="submission" date="2022-12" db="EMBL/GenBank/DDBJ databases">
        <authorList>
            <person name="Petersen C."/>
        </authorList>
    </citation>
    <scope>NUCLEOTIDE SEQUENCE</scope>
    <source>
        <strain evidence="13">IBT 35675</strain>
    </source>
</reference>
<dbReference type="AlphaFoldDB" id="A0A9W9RK57"/>
<dbReference type="InterPro" id="IPR050562">
    <property type="entry name" value="FAD_mOase_fung"/>
</dbReference>
<evidence type="ECO:0000256" key="10">
    <source>
        <dbReference type="ARBA" id="ARBA00023002"/>
    </source>
</evidence>
<protein>
    <submittedName>
        <fullName evidence="13">FAD/NAD(P)-binding domain-containing protein</fullName>
    </submittedName>
</protein>
<gene>
    <name evidence="13" type="ORF">N7541_002465</name>
</gene>
<keyword evidence="14" id="KW-1185">Reference proteome</keyword>
<keyword evidence="7" id="KW-0274">FAD</keyword>
<keyword evidence="9" id="KW-1133">Transmembrane helix</keyword>
<evidence type="ECO:0000256" key="7">
    <source>
        <dbReference type="ARBA" id="ARBA00022827"/>
    </source>
</evidence>
<keyword evidence="10" id="KW-0560">Oxidoreductase</keyword>
<evidence type="ECO:0000256" key="6">
    <source>
        <dbReference type="ARBA" id="ARBA00022723"/>
    </source>
</evidence>
<keyword evidence="4" id="KW-0808">Transferase</keyword>
<evidence type="ECO:0000256" key="5">
    <source>
        <dbReference type="ARBA" id="ARBA00022692"/>
    </source>
</evidence>
<dbReference type="InterPro" id="IPR008949">
    <property type="entry name" value="Isoprenoid_synthase_dom_sf"/>
</dbReference>
<evidence type="ECO:0000256" key="4">
    <source>
        <dbReference type="ARBA" id="ARBA00022679"/>
    </source>
</evidence>
<name>A0A9W9RK57_PENBR</name>
<dbReference type="PRINTS" id="PR00420">
    <property type="entry name" value="RNGMNOXGNASE"/>
</dbReference>
<accession>A0A9W9RK57</accession>
<dbReference type="SUPFAM" id="SSF51905">
    <property type="entry name" value="FAD/NAD(P)-binding domain"/>
    <property type="match status" value="1"/>
</dbReference>
<dbReference type="EMBL" id="JAPZBR010000002">
    <property type="protein sequence ID" value="KAJ5361621.1"/>
    <property type="molecule type" value="Genomic_DNA"/>
</dbReference>
<proteinExistence type="inferred from homology"/>